<comment type="similarity">
    <text evidence="5">Belongs to the UreE family.</text>
</comment>
<dbReference type="GO" id="GO:0051082">
    <property type="term" value="F:unfolded protein binding"/>
    <property type="evidence" value="ECO:0007669"/>
    <property type="project" value="UniProtKB-UniRule"/>
</dbReference>
<dbReference type="RefSeq" id="WP_072717868.1">
    <property type="nucleotide sequence ID" value="NZ_LN889782.1"/>
</dbReference>
<dbReference type="Pfam" id="PF05194">
    <property type="entry name" value="UreE_C"/>
    <property type="match status" value="1"/>
</dbReference>
<reference evidence="9" key="1">
    <citation type="submission" date="2015-10" db="EMBL/GenBank/DDBJ databases">
        <authorList>
            <person name="Regsiter A."/>
            <person name="william w."/>
        </authorList>
    </citation>
    <scope>NUCLEOTIDE SEQUENCE [LARGE SCALE GENOMIC DNA]</scope>
</reference>
<keyword evidence="2 5" id="KW-0963">Cytoplasm</keyword>
<evidence type="ECO:0000256" key="3">
    <source>
        <dbReference type="ARBA" id="ARBA00022596"/>
    </source>
</evidence>
<accession>A0A1J1LFY7</accession>
<evidence type="ECO:0000259" key="6">
    <source>
        <dbReference type="Pfam" id="PF02814"/>
    </source>
</evidence>
<gene>
    <name evidence="5 8" type="primary">ureE</name>
    <name evidence="8" type="ORF">PL9214290513</name>
</gene>
<dbReference type="GO" id="GO:0006457">
    <property type="term" value="P:protein folding"/>
    <property type="evidence" value="ECO:0007669"/>
    <property type="project" value="InterPro"/>
</dbReference>
<evidence type="ECO:0000256" key="2">
    <source>
        <dbReference type="ARBA" id="ARBA00022490"/>
    </source>
</evidence>
<dbReference type="Proteomes" id="UP000184315">
    <property type="component" value="Unassembled WGS sequence"/>
</dbReference>
<dbReference type="GO" id="GO:0016151">
    <property type="term" value="F:nickel cation binding"/>
    <property type="evidence" value="ECO:0007669"/>
    <property type="project" value="UniProtKB-UniRule"/>
</dbReference>
<keyword evidence="3 5" id="KW-0533">Nickel</keyword>
<dbReference type="InterPro" id="IPR012406">
    <property type="entry name" value="UreE"/>
</dbReference>
<dbReference type="GO" id="GO:0065003">
    <property type="term" value="P:protein-containing complex assembly"/>
    <property type="evidence" value="ECO:0007669"/>
    <property type="project" value="InterPro"/>
</dbReference>
<dbReference type="HAMAP" id="MF_00822">
    <property type="entry name" value="UreE"/>
    <property type="match status" value="1"/>
</dbReference>
<evidence type="ECO:0000259" key="7">
    <source>
        <dbReference type="Pfam" id="PF05194"/>
    </source>
</evidence>
<keyword evidence="9" id="KW-1185">Reference proteome</keyword>
<dbReference type="STRING" id="671072.PL9214290513"/>
<comment type="subcellular location">
    <subcellularLocation>
        <location evidence="1 5">Cytoplasm</location>
    </subcellularLocation>
</comment>
<dbReference type="GO" id="GO:0019627">
    <property type="term" value="P:urea metabolic process"/>
    <property type="evidence" value="ECO:0007669"/>
    <property type="project" value="InterPro"/>
</dbReference>
<evidence type="ECO:0000256" key="4">
    <source>
        <dbReference type="ARBA" id="ARBA00023186"/>
    </source>
</evidence>
<dbReference type="EMBL" id="CZDF01000132">
    <property type="protein sequence ID" value="CUR30922.1"/>
    <property type="molecule type" value="Genomic_DNA"/>
</dbReference>
<protein>
    <recommendedName>
        <fullName evidence="5">Urease accessory protein UreE</fullName>
    </recommendedName>
</protein>
<sequence>MIVFTQSHLAHDNQCVNVYLPLTAEQRTKARQYIETLEGKTYYIRLPRGIVLKEGDLLTSDTQDYWAKVIAKPEPIITVTANCSLDLLKAAYHLGNRHVPLEITSNYLRFSPDPVLSSMLVQMGLTLQEETAAFYPERGAYGHHHSS</sequence>
<dbReference type="Gene3D" id="2.60.260.20">
    <property type="entry name" value="Urease metallochaperone UreE, N-terminal domain"/>
    <property type="match status" value="1"/>
</dbReference>
<feature type="domain" description="UreE urease accessory N-terminal" evidence="6">
    <location>
        <begin position="19"/>
        <end position="63"/>
    </location>
</feature>
<comment type="function">
    <text evidence="5">Involved in urease metallocenter assembly. Binds nickel. Probably functions as a nickel donor during metallocenter assembly.</text>
</comment>
<dbReference type="SUPFAM" id="SSF69737">
    <property type="entry name" value="Urease metallochaperone UreE, C-terminal domain"/>
    <property type="match status" value="1"/>
</dbReference>
<dbReference type="NCBIfam" id="NF009751">
    <property type="entry name" value="PRK13261.1-1"/>
    <property type="match status" value="1"/>
</dbReference>
<name>A0A1J1LFY7_9CYAN</name>
<evidence type="ECO:0000313" key="8">
    <source>
        <dbReference type="EMBL" id="CUR30922.1"/>
    </source>
</evidence>
<dbReference type="Gene3D" id="3.30.70.790">
    <property type="entry name" value="UreE, C-terminal domain"/>
    <property type="match status" value="1"/>
</dbReference>
<feature type="domain" description="Urease accessory protein UreE C-terminal" evidence="7">
    <location>
        <begin position="74"/>
        <end position="145"/>
    </location>
</feature>
<dbReference type="PIRSF" id="PIRSF036402">
    <property type="entry name" value="Ureas_acces_UreE"/>
    <property type="match status" value="1"/>
</dbReference>
<evidence type="ECO:0000313" key="9">
    <source>
        <dbReference type="Proteomes" id="UP000184315"/>
    </source>
</evidence>
<dbReference type="Pfam" id="PF02814">
    <property type="entry name" value="UreE_N"/>
    <property type="match status" value="1"/>
</dbReference>
<proteinExistence type="inferred from homology"/>
<evidence type="ECO:0000256" key="1">
    <source>
        <dbReference type="ARBA" id="ARBA00004496"/>
    </source>
</evidence>
<dbReference type="InterPro" id="IPR036118">
    <property type="entry name" value="UreE_N_sf"/>
</dbReference>
<dbReference type="AlphaFoldDB" id="A0A1J1LFY7"/>
<evidence type="ECO:0000256" key="5">
    <source>
        <dbReference type="HAMAP-Rule" id="MF_00822"/>
    </source>
</evidence>
<dbReference type="InterPro" id="IPR004029">
    <property type="entry name" value="UreE_N"/>
</dbReference>
<organism evidence="8 9">
    <name type="scientific">Planktothrix tepida PCC 9214</name>
    <dbReference type="NCBI Taxonomy" id="671072"/>
    <lineage>
        <taxon>Bacteria</taxon>
        <taxon>Bacillati</taxon>
        <taxon>Cyanobacteriota</taxon>
        <taxon>Cyanophyceae</taxon>
        <taxon>Oscillatoriophycideae</taxon>
        <taxon>Oscillatoriales</taxon>
        <taxon>Microcoleaceae</taxon>
        <taxon>Planktothrix</taxon>
    </lineage>
</organism>
<keyword evidence="4 5" id="KW-0143">Chaperone</keyword>
<dbReference type="OrthoDB" id="5421304at2"/>
<dbReference type="SUPFAM" id="SSF69287">
    <property type="entry name" value="Urease metallochaperone UreE, N-terminal domain"/>
    <property type="match status" value="1"/>
</dbReference>
<dbReference type="GO" id="GO:0005737">
    <property type="term" value="C:cytoplasm"/>
    <property type="evidence" value="ECO:0007669"/>
    <property type="project" value="UniProtKB-SubCell"/>
</dbReference>
<dbReference type="InterPro" id="IPR007864">
    <property type="entry name" value="UreE_C_dom"/>
</dbReference>